<dbReference type="PROSITE" id="PS00455">
    <property type="entry name" value="AMP_BINDING"/>
    <property type="match status" value="1"/>
</dbReference>
<dbReference type="AlphaFoldDB" id="A0A196SGS1"/>
<dbReference type="InterPro" id="IPR042099">
    <property type="entry name" value="ANL_N_sf"/>
</dbReference>
<keyword evidence="1" id="KW-0547">Nucleotide-binding</keyword>
<dbReference type="InterPro" id="IPR020845">
    <property type="entry name" value="AMP-binding_CS"/>
</dbReference>
<evidence type="ECO:0000256" key="1">
    <source>
        <dbReference type="ARBA" id="ARBA00022741"/>
    </source>
</evidence>
<dbReference type="GO" id="GO:0004467">
    <property type="term" value="F:long-chain fatty acid-CoA ligase activity"/>
    <property type="evidence" value="ECO:0007669"/>
    <property type="project" value="TreeGrafter"/>
</dbReference>
<organism evidence="4 5">
    <name type="scientific">Blastocystis sp. subtype 1 (strain ATCC 50177 / NandII)</name>
    <dbReference type="NCBI Taxonomy" id="478820"/>
    <lineage>
        <taxon>Eukaryota</taxon>
        <taxon>Sar</taxon>
        <taxon>Stramenopiles</taxon>
        <taxon>Bigyra</taxon>
        <taxon>Opalozoa</taxon>
        <taxon>Opalinata</taxon>
        <taxon>Blastocystidae</taxon>
        <taxon>Blastocystis</taxon>
    </lineage>
</organism>
<evidence type="ECO:0000259" key="3">
    <source>
        <dbReference type="Pfam" id="PF00501"/>
    </source>
</evidence>
<keyword evidence="5" id="KW-1185">Reference proteome</keyword>
<evidence type="ECO:0000313" key="5">
    <source>
        <dbReference type="Proteomes" id="UP000078348"/>
    </source>
</evidence>
<name>A0A196SGS1_BLAHN</name>
<dbReference type="GO" id="GO:0016020">
    <property type="term" value="C:membrane"/>
    <property type="evidence" value="ECO:0007669"/>
    <property type="project" value="TreeGrafter"/>
</dbReference>
<dbReference type="PANTHER" id="PTHR43272">
    <property type="entry name" value="LONG-CHAIN-FATTY-ACID--COA LIGASE"/>
    <property type="match status" value="1"/>
</dbReference>
<dbReference type="OrthoDB" id="1700726at2759"/>
<dbReference type="EMBL" id="LXWW01000137">
    <property type="protein sequence ID" value="OAO15516.1"/>
    <property type="molecule type" value="Genomic_DNA"/>
</dbReference>
<keyword evidence="2" id="KW-0067">ATP-binding</keyword>
<gene>
    <name evidence="4" type="ORF">AV274_2772</name>
</gene>
<accession>A0A196SGS1</accession>
<comment type="caution">
    <text evidence="4">The sequence shown here is derived from an EMBL/GenBank/DDBJ whole genome shotgun (WGS) entry which is preliminary data.</text>
</comment>
<reference evidence="4 5" key="1">
    <citation type="submission" date="2016-05" db="EMBL/GenBank/DDBJ databases">
        <title>Nuclear genome of Blastocystis sp. subtype 1 NandII.</title>
        <authorList>
            <person name="Gentekaki E."/>
            <person name="Curtis B."/>
            <person name="Stairs C."/>
            <person name="Eme L."/>
            <person name="Herman E."/>
            <person name="Klimes V."/>
            <person name="Arias M.C."/>
            <person name="Elias M."/>
            <person name="Hilliou F."/>
            <person name="Klute M."/>
            <person name="Malik S.-B."/>
            <person name="Pightling A."/>
            <person name="Rachubinski R."/>
            <person name="Salas D."/>
            <person name="Schlacht A."/>
            <person name="Suga H."/>
            <person name="Archibald J."/>
            <person name="Ball S.G."/>
            <person name="Clark G."/>
            <person name="Dacks J."/>
            <person name="Van Der Giezen M."/>
            <person name="Tsaousis A."/>
            <person name="Roger A."/>
        </authorList>
    </citation>
    <scope>NUCLEOTIDE SEQUENCE [LARGE SCALE GENOMIC DNA]</scope>
    <source>
        <strain evidence="5">ATCC 50177 / NandII</strain>
    </source>
</reference>
<dbReference type="GO" id="GO:0005524">
    <property type="term" value="F:ATP binding"/>
    <property type="evidence" value="ECO:0007669"/>
    <property type="project" value="UniProtKB-KW"/>
</dbReference>
<dbReference type="STRING" id="478820.A0A196SGS1"/>
<evidence type="ECO:0000313" key="4">
    <source>
        <dbReference type="EMBL" id="OAO15516.1"/>
    </source>
</evidence>
<feature type="domain" description="AMP-dependent synthetase/ligase" evidence="3">
    <location>
        <begin position="92"/>
        <end position="506"/>
    </location>
</feature>
<dbReference type="InterPro" id="IPR000873">
    <property type="entry name" value="AMP-dep_synth/lig_dom"/>
</dbReference>
<dbReference type="Gene3D" id="3.40.50.12780">
    <property type="entry name" value="N-terminal domain of ligase-like"/>
    <property type="match status" value="1"/>
</dbReference>
<sequence length="702" mass="78450">MGSLFSKSTTFSLPPFTYHDRIYPFPIAKPVDGDYKNGAYRNVESMEQLWTVPIPEKPWVNTSLAVLKYSSVEHWDRDSLGERKKLPDGTLGEYEYVKYKDLYPIVVQLGRSLRKQFPFLQRQGHIGFYGRNCKSIQLYALAMQSQDQTTVPVYDTLGTKAVKYIVTHCEMSVIAVTEEKLPSLQELLQGETFIRGVVLLNVSPSSTVLKAFKEAIPESIKVIHFEDINCVPYEDPVVEKDDDWIPAGDSIQYILYTSGTTGEPKGVMIKHASMLTVSSSFIHNILKTGWVVTNEDGVFSYLPLAHGYECAVEMALLIRGARISYYSGSLRNLVDDLQAARPTLFIAVPRVLQHIQQTVLNSFASQSWVHRKIIQWCLWYQTLAFRRGRRVALYDRLVFDKVRVIFGGKLRCLASGAAPLSGELSEFLQVCCGVPILEGYGLTETGAACSLTLNNGHTVYYTVGAPLYGHEIRLQSLPDMGYTTDDVPRPRGEILVRGPSMFAGYYKNPALTAAAVDADGWFHTGDIGQFNADGSLSVIDRKKSMLKLSQGEYVATEAVEAVFSECSWVAQIFVYGNSFENCLVAVAAPNPDVVIPAIRALDVEVKNVGEEGWKDSLARACLDPRVVKKVMEELDAYGKRMGLNGFEMIKGLFLDGHVGPMNQIFTVDNGMMTPTFKLKRNVCQQHYEKEIAAMYDAIHKQN</sequence>
<dbReference type="PANTHER" id="PTHR43272:SF33">
    <property type="entry name" value="AMP-BINDING DOMAIN-CONTAINING PROTEIN-RELATED"/>
    <property type="match status" value="1"/>
</dbReference>
<proteinExistence type="predicted"/>
<protein>
    <submittedName>
        <fullName evidence="4">Calmodulin-binding protein</fullName>
    </submittedName>
</protein>
<evidence type="ECO:0000256" key="2">
    <source>
        <dbReference type="ARBA" id="ARBA00022840"/>
    </source>
</evidence>
<dbReference type="GO" id="GO:0005783">
    <property type="term" value="C:endoplasmic reticulum"/>
    <property type="evidence" value="ECO:0007669"/>
    <property type="project" value="TreeGrafter"/>
</dbReference>
<dbReference type="Proteomes" id="UP000078348">
    <property type="component" value="Unassembled WGS sequence"/>
</dbReference>
<dbReference type="SUPFAM" id="SSF56801">
    <property type="entry name" value="Acetyl-CoA synthetase-like"/>
    <property type="match status" value="1"/>
</dbReference>
<dbReference type="Pfam" id="PF00501">
    <property type="entry name" value="AMP-binding"/>
    <property type="match status" value="1"/>
</dbReference>